<reference evidence="4" key="1">
    <citation type="submission" date="2022-02" db="EMBL/GenBank/DDBJ databases">
        <title>Emergence and expansion in Europe of a Vibrio aestuarianus clonal complex pathogenic for oysters.</title>
        <authorList>
            <person name="Mesnil A."/>
            <person name="Travers M.-A."/>
        </authorList>
    </citation>
    <scope>NUCLEOTIDE SEQUENCE</scope>
    <source>
        <strain evidence="4">19_064_15T1</strain>
    </source>
</reference>
<dbReference type="PROSITE" id="PS52050">
    <property type="entry name" value="WYL"/>
    <property type="match status" value="1"/>
</dbReference>
<comment type="caution">
    <text evidence="4">The sequence shown here is derived from an EMBL/GenBank/DDBJ whole genome shotgun (WGS) entry which is preliminary data.</text>
</comment>
<dbReference type="Pfam" id="PF13280">
    <property type="entry name" value="WYL"/>
    <property type="match status" value="1"/>
</dbReference>
<evidence type="ECO:0000259" key="1">
    <source>
        <dbReference type="Pfam" id="PF13280"/>
    </source>
</evidence>
<feature type="domain" description="DNA-binding transcriptional repressor CapW winged helix-turn-helix" evidence="3">
    <location>
        <begin position="25"/>
        <end position="93"/>
    </location>
</feature>
<dbReference type="Pfam" id="PF26109">
    <property type="entry name" value="WHD_BrxR"/>
    <property type="match status" value="1"/>
</dbReference>
<feature type="domain" description="WYL" evidence="1">
    <location>
        <begin position="133"/>
        <end position="199"/>
    </location>
</feature>
<gene>
    <name evidence="4" type="ORF">L9X51_11545</name>
</gene>
<proteinExistence type="predicted"/>
<evidence type="ECO:0000313" key="4">
    <source>
        <dbReference type="EMBL" id="MDE1347062.1"/>
    </source>
</evidence>
<accession>A0A9X4FEM6</accession>
<feature type="domain" description="DNA-binding transcriptional repressor CapW C-terminal dimerisation" evidence="2">
    <location>
        <begin position="222"/>
        <end position="288"/>
    </location>
</feature>
<dbReference type="AlphaFoldDB" id="A0A9X4FEM6"/>
<sequence length="313" mass="35398">MLYIASSDKQHKFQMKKLEELPHAQRERLAFIDFSLNYFGEVSRADLIDKFQTGLAAATRDFAMYKDLAPVNMELIHQTKSYHRLDSFQALFEHEPESILYGLAKGFGDGMSSPVVHSSSCIDNLSLVHPNAEVISTLMRAITQKSAVECEYVSLSSGCKKRIIVPHALVNNGKRWHVRAYDRDSSSFRDFVATRFKHLSIVSTPIGKTQSRASDKQWNRVVDLTLIPHPNVSFKEAIELDYAMTGGELKVEIRAALAGYFLRYWSVDCSRTHSLDSNQYHLALKEVESIFAIDNIKLAPGYCGAKDNLDEQN</sequence>
<protein>
    <submittedName>
        <fullName evidence="4">WYL domain-containing protein</fullName>
    </submittedName>
</protein>
<evidence type="ECO:0000313" key="5">
    <source>
        <dbReference type="Proteomes" id="UP001140978"/>
    </source>
</evidence>
<dbReference type="Proteomes" id="UP001140978">
    <property type="component" value="Unassembled WGS sequence"/>
</dbReference>
<dbReference type="PIRSF" id="PIRSF015558">
    <property type="entry name" value="Txn_reg_DeoR_prd"/>
    <property type="match status" value="1"/>
</dbReference>
<dbReference type="Pfam" id="PF26107">
    <property type="entry name" value="BrxR_CTD"/>
    <property type="match status" value="1"/>
</dbReference>
<dbReference type="InterPro" id="IPR059020">
    <property type="entry name" value="CapW_CTD"/>
</dbReference>
<dbReference type="InterPro" id="IPR026881">
    <property type="entry name" value="WYL_dom"/>
</dbReference>
<dbReference type="InterPro" id="IPR016634">
    <property type="entry name" value="CapW-like"/>
</dbReference>
<organism evidence="4 5">
    <name type="scientific">Vibrio aestuarianus</name>
    <dbReference type="NCBI Taxonomy" id="28171"/>
    <lineage>
        <taxon>Bacteria</taxon>
        <taxon>Pseudomonadati</taxon>
        <taxon>Pseudomonadota</taxon>
        <taxon>Gammaproteobacteria</taxon>
        <taxon>Vibrionales</taxon>
        <taxon>Vibrionaceae</taxon>
        <taxon>Vibrio</taxon>
    </lineage>
</organism>
<name>A0A9X4FEM6_9VIBR</name>
<dbReference type="InterPro" id="IPR059019">
    <property type="entry name" value="WHD_CapW"/>
</dbReference>
<dbReference type="EMBL" id="JAKNAX010000029">
    <property type="protein sequence ID" value="MDE1347062.1"/>
    <property type="molecule type" value="Genomic_DNA"/>
</dbReference>
<evidence type="ECO:0000259" key="3">
    <source>
        <dbReference type="Pfam" id="PF26109"/>
    </source>
</evidence>
<evidence type="ECO:0000259" key="2">
    <source>
        <dbReference type="Pfam" id="PF26107"/>
    </source>
</evidence>